<keyword evidence="5 8" id="KW-0812">Transmembrane</keyword>
<feature type="transmembrane region" description="Helical" evidence="8">
    <location>
        <begin position="95"/>
        <end position="118"/>
    </location>
</feature>
<evidence type="ECO:0000256" key="2">
    <source>
        <dbReference type="ARBA" id="ARBA00009843"/>
    </source>
</evidence>
<dbReference type="CDD" id="cd01116">
    <property type="entry name" value="P_permease"/>
    <property type="match status" value="1"/>
</dbReference>
<feature type="domain" description="Citrate transporter-like" evidence="9">
    <location>
        <begin position="15"/>
        <end position="363"/>
    </location>
</feature>
<dbReference type="InterPro" id="IPR000802">
    <property type="entry name" value="Arsenical_pump_ArsB"/>
</dbReference>
<dbReference type="PANTHER" id="PTHR43568:SF1">
    <property type="entry name" value="P PROTEIN"/>
    <property type="match status" value="1"/>
</dbReference>
<organism evidence="10 11">
    <name type="scientific">Candidatus Allocopromorpha excrementigallinarum</name>
    <dbReference type="NCBI Taxonomy" id="2840742"/>
    <lineage>
        <taxon>Bacteria</taxon>
        <taxon>Bacillati</taxon>
        <taxon>Bacillota</taxon>
        <taxon>Clostridia</taxon>
        <taxon>Eubacteriales</taxon>
        <taxon>Eubacteriaceae</taxon>
        <taxon>Eubacteriaceae incertae sedis</taxon>
        <taxon>Candidatus Allocopromorpha</taxon>
    </lineage>
</organism>
<dbReference type="PANTHER" id="PTHR43568">
    <property type="entry name" value="P PROTEIN"/>
    <property type="match status" value="1"/>
</dbReference>
<dbReference type="AlphaFoldDB" id="A0A9D1I281"/>
<dbReference type="EMBL" id="DVMP01000073">
    <property type="protein sequence ID" value="HIU25585.1"/>
    <property type="molecule type" value="Genomic_DNA"/>
</dbReference>
<evidence type="ECO:0000256" key="8">
    <source>
        <dbReference type="SAM" id="Phobius"/>
    </source>
</evidence>
<dbReference type="GO" id="GO:0015105">
    <property type="term" value="F:arsenite transmembrane transporter activity"/>
    <property type="evidence" value="ECO:0007669"/>
    <property type="project" value="InterPro"/>
</dbReference>
<dbReference type="Proteomes" id="UP000824090">
    <property type="component" value="Unassembled WGS sequence"/>
</dbReference>
<proteinExistence type="inferred from homology"/>
<evidence type="ECO:0000259" key="9">
    <source>
        <dbReference type="Pfam" id="PF03600"/>
    </source>
</evidence>
<evidence type="ECO:0000313" key="11">
    <source>
        <dbReference type="Proteomes" id="UP000824090"/>
    </source>
</evidence>
<feature type="transmembrane region" description="Helical" evidence="8">
    <location>
        <begin position="273"/>
        <end position="292"/>
    </location>
</feature>
<reference evidence="10" key="1">
    <citation type="submission" date="2020-10" db="EMBL/GenBank/DDBJ databases">
        <authorList>
            <person name="Gilroy R."/>
        </authorList>
    </citation>
    <scope>NUCLEOTIDE SEQUENCE</scope>
    <source>
        <strain evidence="10">ChiHcec3-6078</strain>
    </source>
</reference>
<dbReference type="PRINTS" id="PR00758">
    <property type="entry name" value="ARSENICPUMP"/>
</dbReference>
<gene>
    <name evidence="10" type="ORF">IAC50_03740</name>
</gene>
<dbReference type="Pfam" id="PF03600">
    <property type="entry name" value="CitMHS"/>
    <property type="match status" value="1"/>
</dbReference>
<feature type="transmembrane region" description="Helical" evidence="8">
    <location>
        <begin position="400"/>
        <end position="418"/>
    </location>
</feature>
<feature type="transmembrane region" description="Helical" evidence="8">
    <location>
        <begin position="56"/>
        <end position="75"/>
    </location>
</feature>
<comment type="subcellular location">
    <subcellularLocation>
        <location evidence="1">Cell membrane</location>
        <topology evidence="1">Multi-pass membrane protein</topology>
    </subcellularLocation>
</comment>
<evidence type="ECO:0000256" key="7">
    <source>
        <dbReference type="ARBA" id="ARBA00023136"/>
    </source>
</evidence>
<feature type="transmembrane region" description="Helical" evidence="8">
    <location>
        <begin position="171"/>
        <end position="194"/>
    </location>
</feature>
<dbReference type="InterPro" id="IPR004680">
    <property type="entry name" value="Cit_transptr-like_dom"/>
</dbReference>
<keyword evidence="4" id="KW-1003">Cell membrane</keyword>
<keyword evidence="7 8" id="KW-0472">Membrane</keyword>
<keyword evidence="6 8" id="KW-1133">Transmembrane helix</keyword>
<feature type="transmembrane region" description="Helical" evidence="8">
    <location>
        <begin position="356"/>
        <end position="380"/>
    </location>
</feature>
<protein>
    <submittedName>
        <fullName evidence="10">ArsB/NhaD family transporter</fullName>
    </submittedName>
</protein>
<accession>A0A9D1I281</accession>
<reference evidence="10" key="2">
    <citation type="journal article" date="2021" name="PeerJ">
        <title>Extensive microbial diversity within the chicken gut microbiome revealed by metagenomics and culture.</title>
        <authorList>
            <person name="Gilroy R."/>
            <person name="Ravi A."/>
            <person name="Getino M."/>
            <person name="Pursley I."/>
            <person name="Horton D.L."/>
            <person name="Alikhan N.F."/>
            <person name="Baker D."/>
            <person name="Gharbi K."/>
            <person name="Hall N."/>
            <person name="Watson M."/>
            <person name="Adriaenssens E.M."/>
            <person name="Foster-Nyarko E."/>
            <person name="Jarju S."/>
            <person name="Secka A."/>
            <person name="Antonio M."/>
            <person name="Oren A."/>
            <person name="Chaudhuri R.R."/>
            <person name="La Ragione R."/>
            <person name="Hildebrand F."/>
            <person name="Pallen M.J."/>
        </authorList>
    </citation>
    <scope>NUCLEOTIDE SEQUENCE</scope>
    <source>
        <strain evidence="10">ChiHcec3-6078</strain>
    </source>
</reference>
<name>A0A9D1I281_9FIRM</name>
<dbReference type="InterPro" id="IPR051475">
    <property type="entry name" value="Diverse_Ion_Transporter"/>
</dbReference>
<feature type="transmembrane region" description="Helical" evidence="8">
    <location>
        <begin position="6"/>
        <end position="21"/>
    </location>
</feature>
<evidence type="ECO:0000256" key="1">
    <source>
        <dbReference type="ARBA" id="ARBA00004651"/>
    </source>
</evidence>
<evidence type="ECO:0000256" key="6">
    <source>
        <dbReference type="ARBA" id="ARBA00022989"/>
    </source>
</evidence>
<feature type="transmembrane region" description="Helical" evidence="8">
    <location>
        <begin position="26"/>
        <end position="44"/>
    </location>
</feature>
<feature type="transmembrane region" description="Helical" evidence="8">
    <location>
        <begin position="312"/>
        <end position="344"/>
    </location>
</feature>
<sequence>MGEATISVIIFVIVMIVIITEKINRAVVAVGGAVLLFITGVLTVDSGAGYIDYNTIGVLVGMMLFVSVVKNSGLFEYMAIKAAKVAKGSPAKMMVIFVVITAVLSCMLDNVTTVLLIGPMTFAITRELEINPVPYIITQILASNIGGTATLIGDPPNIMIGSAAGLTFMDFIANNGIIIAVVLAVTILCFLFIFRKDFSVSSHHISRVMAMDERELIKDRALLHKSVVMIVLVALGFIFHGNLGVDSSVIALAAAIIMMIIGRQPAEDTILDVEWTTIIFFVALFVVVGGMVETGVIDRLANIIVDVTGGEMVMAMLIILWVSALLSSTLDNIPFVATMVPLIASMGESGMDVMPLWWALSLGACLGGNGTIIGASANVVLTGISAKNGHPISYMQFLKVGFPMMIISIILCTGYLLLKYA</sequence>
<comment type="caution">
    <text evidence="10">The sequence shown here is derived from an EMBL/GenBank/DDBJ whole genome shotgun (WGS) entry which is preliminary data.</text>
</comment>
<feature type="transmembrane region" description="Helical" evidence="8">
    <location>
        <begin position="245"/>
        <end position="261"/>
    </location>
</feature>
<evidence type="ECO:0000256" key="3">
    <source>
        <dbReference type="ARBA" id="ARBA00022448"/>
    </source>
</evidence>
<keyword evidence="3" id="KW-0813">Transport</keyword>
<comment type="similarity">
    <text evidence="2">Belongs to the CitM (TC 2.A.11) transporter family.</text>
</comment>
<evidence type="ECO:0000313" key="10">
    <source>
        <dbReference type="EMBL" id="HIU25585.1"/>
    </source>
</evidence>
<evidence type="ECO:0000256" key="4">
    <source>
        <dbReference type="ARBA" id="ARBA00022475"/>
    </source>
</evidence>
<dbReference type="GO" id="GO:0005886">
    <property type="term" value="C:plasma membrane"/>
    <property type="evidence" value="ECO:0007669"/>
    <property type="project" value="UniProtKB-SubCell"/>
</dbReference>
<evidence type="ECO:0000256" key="5">
    <source>
        <dbReference type="ARBA" id="ARBA00022692"/>
    </source>
</evidence>